<dbReference type="Gene3D" id="1.25.40.20">
    <property type="entry name" value="Ankyrin repeat-containing domain"/>
    <property type="match status" value="1"/>
</dbReference>
<gene>
    <name evidence="1" type="ORF">Cgig2_013042</name>
</gene>
<dbReference type="Proteomes" id="UP001153076">
    <property type="component" value="Unassembled WGS sequence"/>
</dbReference>
<dbReference type="OrthoDB" id="1847170at2759"/>
<reference evidence="1" key="1">
    <citation type="submission" date="2022-04" db="EMBL/GenBank/DDBJ databases">
        <title>Carnegiea gigantea Genome sequencing and assembly v2.</title>
        <authorList>
            <person name="Copetti D."/>
            <person name="Sanderson M.J."/>
            <person name="Burquez A."/>
            <person name="Wojciechowski M.F."/>
        </authorList>
    </citation>
    <scope>NUCLEOTIDE SEQUENCE</scope>
    <source>
        <strain evidence="1">SGP5-SGP5p</strain>
        <tissue evidence="1">Aerial part</tissue>
    </source>
</reference>
<dbReference type="AlphaFoldDB" id="A0A9Q1KQJ0"/>
<dbReference type="EMBL" id="JAKOGI010000039">
    <property type="protein sequence ID" value="KAJ8447265.1"/>
    <property type="molecule type" value="Genomic_DNA"/>
</dbReference>
<evidence type="ECO:0000313" key="1">
    <source>
        <dbReference type="EMBL" id="KAJ8447265.1"/>
    </source>
</evidence>
<keyword evidence="2" id="KW-1185">Reference proteome</keyword>
<protein>
    <recommendedName>
        <fullName evidence="3">Ankyrin repeat-containing protein</fullName>
    </recommendedName>
</protein>
<dbReference type="InterPro" id="IPR036770">
    <property type="entry name" value="Ankyrin_rpt-contain_sf"/>
</dbReference>
<comment type="caution">
    <text evidence="1">The sequence shown here is derived from an EMBL/GenBank/DDBJ whole genome shotgun (WGS) entry which is preliminary data.</text>
</comment>
<evidence type="ECO:0000313" key="2">
    <source>
        <dbReference type="Proteomes" id="UP001153076"/>
    </source>
</evidence>
<proteinExistence type="predicted"/>
<accession>A0A9Q1KQJ0</accession>
<name>A0A9Q1KQJ0_9CARY</name>
<organism evidence="1 2">
    <name type="scientific">Carnegiea gigantea</name>
    <dbReference type="NCBI Taxonomy" id="171969"/>
    <lineage>
        <taxon>Eukaryota</taxon>
        <taxon>Viridiplantae</taxon>
        <taxon>Streptophyta</taxon>
        <taxon>Embryophyta</taxon>
        <taxon>Tracheophyta</taxon>
        <taxon>Spermatophyta</taxon>
        <taxon>Magnoliopsida</taxon>
        <taxon>eudicotyledons</taxon>
        <taxon>Gunneridae</taxon>
        <taxon>Pentapetalae</taxon>
        <taxon>Caryophyllales</taxon>
        <taxon>Cactineae</taxon>
        <taxon>Cactaceae</taxon>
        <taxon>Cactoideae</taxon>
        <taxon>Echinocereeae</taxon>
        <taxon>Carnegiea</taxon>
    </lineage>
</organism>
<sequence>MAPEDSSPWRLQNSQGNAPLHVALIHAKLEFAAQLIKRDPRLIGFLNYLKESPFILPLDTALIEATVNGQTPLLVAATFEPLEPLDVETMKVILKYCSQSIEFCSSSGKTLLHLLKDGLKRYQDEVGNTLPISAKNRSIAMLEVLQRMLQVEKLF</sequence>
<dbReference type="SUPFAM" id="SSF48403">
    <property type="entry name" value="Ankyrin repeat"/>
    <property type="match status" value="1"/>
</dbReference>
<evidence type="ECO:0008006" key="3">
    <source>
        <dbReference type="Google" id="ProtNLM"/>
    </source>
</evidence>